<feature type="compositionally biased region" description="Low complexity" evidence="5">
    <location>
        <begin position="188"/>
        <end position="197"/>
    </location>
</feature>
<sequence length="561" mass="59686">MYPYVALFKMPTLMKATADDENPCPGYLFQEIGKISHESAGSGQFLLEYLLDRLRVDSCHVKIKVLKIFVHLCAHGSHHFLTELRRNSTFIQQASVYSGPADPIHGTALFQKVRNTAQVGYILWLFSLTKNSCCTLRIKNTPGSAPLRLVNNGFGEKSFSASVLFLSTLVGTKRCPGQVGGGWEEMDSSNGSSHNSSQGLAANGQASFGRSSKSGGTGSQSAGSRESSGDLSERVEAMQLGDCGQEMALISRLTEGSKVFLTREESQYFIKECATLNCEVVVELLSRQLQENSHTVQMRALCAVACLLTCDLLSLEQIFGATRHRLGKLSEGPQGSLTNKATKILRQLEAMLGGTGRVLRPEVVASDHLASDDQPFNATYPVAPPPLPPSLSAGLSSLRSYQETPLMSPKPSMDVTDRPSPSGREEDQNGSSVHDHGEAPPSASEESGDSQAEAARTSKAKGNSVGESSQRPGGWESPSDSEPSCVGRPSLFRGMELVVRGGASTSSPQTDLTDASSLSHVGGNPTADHPLLNSGGSCFGKNSSVASPSSQTVSAFSFLNC</sequence>
<feature type="compositionally biased region" description="Low complexity" evidence="5">
    <location>
        <begin position="390"/>
        <end position="400"/>
    </location>
</feature>
<feature type="region of interest" description="Disordered" evidence="5">
    <location>
        <begin position="370"/>
        <end position="553"/>
    </location>
</feature>
<feature type="compositionally biased region" description="Polar residues" evidence="5">
    <location>
        <begin position="503"/>
        <end position="519"/>
    </location>
</feature>
<reference evidence="8" key="2">
    <citation type="submission" date="2025-09" db="UniProtKB">
        <authorList>
            <consortium name="Ensembl"/>
        </authorList>
    </citation>
    <scope>IDENTIFICATION</scope>
</reference>
<evidence type="ECO:0000256" key="3">
    <source>
        <dbReference type="ARBA" id="ARBA00023034"/>
    </source>
</evidence>
<protein>
    <submittedName>
        <fullName evidence="8">TEPSIN adaptor related protein complex 4 accessory protein</fullName>
    </submittedName>
</protein>
<gene>
    <name evidence="8" type="primary">TEPSIN</name>
    <name evidence="8" type="synonym">tepsin</name>
</gene>
<feature type="compositionally biased region" description="Basic and acidic residues" evidence="5">
    <location>
        <begin position="423"/>
        <end position="438"/>
    </location>
</feature>
<evidence type="ECO:0000256" key="2">
    <source>
        <dbReference type="ARBA" id="ARBA00004601"/>
    </source>
</evidence>
<evidence type="ECO:0000256" key="4">
    <source>
        <dbReference type="ARBA" id="ARBA00023329"/>
    </source>
</evidence>
<keyword evidence="3" id="KW-0333">Golgi apparatus</keyword>
<keyword evidence="9" id="KW-1185">Reference proteome</keyword>
<dbReference type="Pfam" id="PF25827">
    <property type="entry name" value="TVHS-like"/>
    <property type="match status" value="1"/>
</dbReference>
<evidence type="ECO:0000313" key="9">
    <source>
        <dbReference type="Proteomes" id="UP000694546"/>
    </source>
</evidence>
<accession>A0A8C5B1V0</accession>
<feature type="compositionally biased region" description="Low complexity" evidence="5">
    <location>
        <begin position="543"/>
        <end position="553"/>
    </location>
</feature>
<dbReference type="GeneTree" id="ENSGT00390000015076"/>
<comment type="subcellular location">
    <subcellularLocation>
        <location evidence="1">Cytoplasmic vesicle</location>
    </subcellularLocation>
    <subcellularLocation>
        <location evidence="2">Golgi apparatus</location>
        <location evidence="2">trans-Golgi network</location>
    </subcellularLocation>
</comment>
<proteinExistence type="predicted"/>
<dbReference type="CDD" id="cd03572">
    <property type="entry name" value="ENTH_like_Tepsin"/>
    <property type="match status" value="1"/>
</dbReference>
<evidence type="ECO:0000259" key="7">
    <source>
        <dbReference type="Pfam" id="PF25827"/>
    </source>
</evidence>
<feature type="domain" description="ENTH" evidence="6">
    <location>
        <begin position="14"/>
        <end position="118"/>
    </location>
</feature>
<evidence type="ECO:0000256" key="1">
    <source>
        <dbReference type="ARBA" id="ARBA00004541"/>
    </source>
</evidence>
<dbReference type="GO" id="GO:0032588">
    <property type="term" value="C:trans-Golgi network membrane"/>
    <property type="evidence" value="ECO:0007669"/>
    <property type="project" value="TreeGrafter"/>
</dbReference>
<evidence type="ECO:0000313" key="8">
    <source>
        <dbReference type="Ensembl" id="ENSGMOP00000040092.1"/>
    </source>
</evidence>
<dbReference type="InterPro" id="IPR035802">
    <property type="entry name" value="ENTH/VHS_tepsin"/>
</dbReference>
<feature type="region of interest" description="Disordered" evidence="5">
    <location>
        <begin position="180"/>
        <end position="231"/>
    </location>
</feature>
<feature type="domain" description="AP-4 complex accessory subunit Tepsin VHS/ENTH-like" evidence="7">
    <location>
        <begin position="245"/>
        <end position="347"/>
    </location>
</feature>
<dbReference type="GO" id="GO:0031410">
    <property type="term" value="C:cytoplasmic vesicle"/>
    <property type="evidence" value="ECO:0007669"/>
    <property type="project" value="UniProtKB-SubCell"/>
</dbReference>
<dbReference type="PANTHER" id="PTHR21514">
    <property type="entry name" value="AP-4 COMPLEX ACCESSORY SUBUNIT TEPSIN"/>
    <property type="match status" value="1"/>
</dbReference>
<dbReference type="InterPro" id="IPR039273">
    <property type="entry name" value="TEPSIN"/>
</dbReference>
<dbReference type="Ensembl" id="ENSGMOT00000061583.1">
    <property type="protein sequence ID" value="ENSGMOP00000040092.1"/>
    <property type="gene ID" value="ENSGMOG00000013093.2"/>
</dbReference>
<dbReference type="Proteomes" id="UP000694546">
    <property type="component" value="Chromosome 18"/>
</dbReference>
<dbReference type="InterPro" id="IPR013809">
    <property type="entry name" value="ENTH"/>
</dbReference>
<dbReference type="InterPro" id="IPR008942">
    <property type="entry name" value="ENTH_VHS"/>
</dbReference>
<evidence type="ECO:0000259" key="6">
    <source>
        <dbReference type="Pfam" id="PF01417"/>
    </source>
</evidence>
<dbReference type="AlphaFoldDB" id="A0A8C5B1V0"/>
<organism evidence="8 9">
    <name type="scientific">Gadus morhua</name>
    <name type="common">Atlantic cod</name>
    <dbReference type="NCBI Taxonomy" id="8049"/>
    <lineage>
        <taxon>Eukaryota</taxon>
        <taxon>Metazoa</taxon>
        <taxon>Chordata</taxon>
        <taxon>Craniata</taxon>
        <taxon>Vertebrata</taxon>
        <taxon>Euteleostomi</taxon>
        <taxon>Actinopterygii</taxon>
        <taxon>Neopterygii</taxon>
        <taxon>Teleostei</taxon>
        <taxon>Neoteleostei</taxon>
        <taxon>Acanthomorphata</taxon>
        <taxon>Zeiogadaria</taxon>
        <taxon>Gadariae</taxon>
        <taxon>Gadiformes</taxon>
        <taxon>Gadoidei</taxon>
        <taxon>Gadidae</taxon>
        <taxon>Gadus</taxon>
    </lineage>
</organism>
<dbReference type="Pfam" id="PF01417">
    <property type="entry name" value="ENTH"/>
    <property type="match status" value="1"/>
</dbReference>
<reference evidence="8" key="1">
    <citation type="submission" date="2025-08" db="UniProtKB">
        <authorList>
            <consortium name="Ensembl"/>
        </authorList>
    </citation>
    <scope>IDENTIFICATION</scope>
</reference>
<dbReference type="PANTHER" id="PTHR21514:SF0">
    <property type="entry name" value="AP-4 COMPLEX ACCESSORY SUBUNIT TEPSIN"/>
    <property type="match status" value="1"/>
</dbReference>
<name>A0A8C5B1V0_GADMO</name>
<dbReference type="Gene3D" id="1.25.40.90">
    <property type="match status" value="1"/>
</dbReference>
<dbReference type="SUPFAM" id="SSF48464">
    <property type="entry name" value="ENTH/VHS domain"/>
    <property type="match status" value="1"/>
</dbReference>
<keyword evidence="4" id="KW-0968">Cytoplasmic vesicle</keyword>
<feature type="compositionally biased region" description="Polar residues" evidence="5">
    <location>
        <begin position="198"/>
        <end position="226"/>
    </location>
</feature>
<dbReference type="InterPro" id="IPR058028">
    <property type="entry name" value="Tepsin_VHS/ENTH-like"/>
</dbReference>
<evidence type="ECO:0000256" key="5">
    <source>
        <dbReference type="SAM" id="MobiDB-lite"/>
    </source>
</evidence>